<feature type="transmembrane region" description="Helical" evidence="7">
    <location>
        <begin position="204"/>
        <end position="222"/>
    </location>
</feature>
<evidence type="ECO:0000256" key="5">
    <source>
        <dbReference type="ARBA" id="ARBA00022989"/>
    </source>
</evidence>
<gene>
    <name evidence="9" type="ORF">FLB61_03855</name>
</gene>
<evidence type="ECO:0000256" key="6">
    <source>
        <dbReference type="ARBA" id="ARBA00023136"/>
    </source>
</evidence>
<reference evidence="9 10" key="1">
    <citation type="journal article" date="2020" name="New Microbes New Infect">
        <title>Sellimonas caecigallum sp. nov., description and genome sequence of a new member of the Sellimonas genus isolated from the cecum of feral chicken.</title>
        <authorList>
            <person name="Wongkuna S."/>
            <person name="Ghimire S."/>
            <person name="Antony L."/>
            <person name="Chankhamhaengdecha S."/>
            <person name="Janvilisri T."/>
            <person name="Scaria J."/>
        </authorList>
    </citation>
    <scope>NUCLEOTIDE SEQUENCE [LARGE SCALE GENOMIC DNA]</scope>
    <source>
        <strain evidence="9 10">SW451</strain>
    </source>
</reference>
<comment type="caution">
    <text evidence="9">The sequence shown here is derived from an EMBL/GenBank/DDBJ whole genome shotgun (WGS) entry which is preliminary data.</text>
</comment>
<comment type="subcellular location">
    <subcellularLocation>
        <location evidence="1">Cell membrane</location>
        <topology evidence="1">Multi-pass membrane protein</topology>
    </subcellularLocation>
</comment>
<protein>
    <submittedName>
        <fullName evidence="9">DedA family protein</fullName>
    </submittedName>
</protein>
<feature type="transmembrane region" description="Helical" evidence="7">
    <location>
        <begin position="39"/>
        <end position="57"/>
    </location>
</feature>
<evidence type="ECO:0000259" key="8">
    <source>
        <dbReference type="Pfam" id="PF09335"/>
    </source>
</evidence>
<organism evidence="9 10">
    <name type="scientific">Sellimonas caecigallum</name>
    <dbReference type="NCBI Taxonomy" id="2592333"/>
    <lineage>
        <taxon>Bacteria</taxon>
        <taxon>Bacillati</taxon>
        <taxon>Bacillota</taxon>
        <taxon>Clostridia</taxon>
        <taxon>Lachnospirales</taxon>
        <taxon>Lachnospiraceae</taxon>
        <taxon>Sellimonas</taxon>
    </lineage>
</organism>
<keyword evidence="6 7" id="KW-0472">Membrane</keyword>
<comment type="similarity">
    <text evidence="2">Belongs to the DedA family.</text>
</comment>
<dbReference type="EMBL" id="VIRV01000003">
    <property type="protein sequence ID" value="MBY0758242.1"/>
    <property type="molecule type" value="Genomic_DNA"/>
</dbReference>
<dbReference type="InterPro" id="IPR051311">
    <property type="entry name" value="DedA_domain"/>
</dbReference>
<evidence type="ECO:0000256" key="1">
    <source>
        <dbReference type="ARBA" id="ARBA00004651"/>
    </source>
</evidence>
<dbReference type="PANTHER" id="PTHR42709">
    <property type="entry name" value="ALKALINE PHOSPHATASE LIKE PROTEIN"/>
    <property type="match status" value="1"/>
</dbReference>
<keyword evidence="3" id="KW-1003">Cell membrane</keyword>
<evidence type="ECO:0000313" key="9">
    <source>
        <dbReference type="EMBL" id="MBY0758242.1"/>
    </source>
</evidence>
<feature type="transmembrane region" description="Helical" evidence="7">
    <location>
        <begin position="165"/>
        <end position="184"/>
    </location>
</feature>
<name>A0ABS7L5P6_9FIRM</name>
<feature type="transmembrane region" description="Helical" evidence="7">
    <location>
        <begin position="77"/>
        <end position="98"/>
    </location>
</feature>
<evidence type="ECO:0000256" key="2">
    <source>
        <dbReference type="ARBA" id="ARBA00010792"/>
    </source>
</evidence>
<evidence type="ECO:0000313" key="10">
    <source>
        <dbReference type="Proteomes" id="UP000779049"/>
    </source>
</evidence>
<keyword evidence="10" id="KW-1185">Reference proteome</keyword>
<dbReference type="Proteomes" id="UP000779049">
    <property type="component" value="Unassembled WGS sequence"/>
</dbReference>
<keyword evidence="5 7" id="KW-1133">Transmembrane helix</keyword>
<accession>A0ABS7L5P6</accession>
<evidence type="ECO:0000256" key="4">
    <source>
        <dbReference type="ARBA" id="ARBA00022692"/>
    </source>
</evidence>
<proteinExistence type="inferred from homology"/>
<dbReference type="InterPro" id="IPR032816">
    <property type="entry name" value="VTT_dom"/>
</dbReference>
<sequence>MRQKPCCARKSFLARTCGCHTEKWRVSMEAYVIELLEKFSYGGMLFLIMLENVFPPIPSEVILTFGGFMLAHTKLSMPGMFLASVTGSVIGAAVLYFIGSKIPIDKLDHVLANKWVRKLGFKEGDIKKTLGWFDRHENLAVLLCRFVPVVRSLISIPAGMARMPFVRFLGYTALGSGIWNMIFLTVGKKAGDNWHEITEIFDRYSNMILAVAAVILVIYFLYKKKKTE</sequence>
<evidence type="ECO:0000256" key="7">
    <source>
        <dbReference type="SAM" id="Phobius"/>
    </source>
</evidence>
<feature type="domain" description="VTT" evidence="8">
    <location>
        <begin position="57"/>
        <end position="188"/>
    </location>
</feature>
<evidence type="ECO:0000256" key="3">
    <source>
        <dbReference type="ARBA" id="ARBA00022475"/>
    </source>
</evidence>
<keyword evidence="4 7" id="KW-0812">Transmembrane</keyword>
<dbReference type="PANTHER" id="PTHR42709:SF6">
    <property type="entry name" value="UNDECAPRENYL PHOSPHATE TRANSPORTER A"/>
    <property type="match status" value="1"/>
</dbReference>
<dbReference type="Pfam" id="PF09335">
    <property type="entry name" value="VTT_dom"/>
    <property type="match status" value="1"/>
</dbReference>